<dbReference type="PANTHER" id="PTHR30483">
    <property type="entry name" value="LEUCINE-SPECIFIC-BINDING PROTEIN"/>
    <property type="match status" value="1"/>
</dbReference>
<keyword evidence="7" id="KW-1185">Reference proteome</keyword>
<dbReference type="InterPro" id="IPR028081">
    <property type="entry name" value="Leu-bd"/>
</dbReference>
<dbReference type="KEGG" id="bsen:DP114_20675"/>
<evidence type="ECO:0000259" key="5">
    <source>
        <dbReference type="Pfam" id="PF13458"/>
    </source>
</evidence>
<gene>
    <name evidence="6" type="ORF">DP114_20675</name>
</gene>
<evidence type="ECO:0000256" key="2">
    <source>
        <dbReference type="ARBA" id="ARBA00022729"/>
    </source>
</evidence>
<dbReference type="CDD" id="cd06268">
    <property type="entry name" value="PBP1_ABC_transporter_LIVBP-like"/>
    <property type="match status" value="1"/>
</dbReference>
<dbReference type="Gene3D" id="3.40.50.300">
    <property type="entry name" value="P-loop containing nucleotide triphosphate hydrolases"/>
    <property type="match status" value="1"/>
</dbReference>
<dbReference type="Gene3D" id="3.40.50.2300">
    <property type="match status" value="2"/>
</dbReference>
<dbReference type="RefSeq" id="WP_171976988.1">
    <property type="nucleotide sequence ID" value="NZ_CAWOXK010000001.1"/>
</dbReference>
<dbReference type="EMBL" id="CP030118">
    <property type="protein sequence ID" value="QDL09980.1"/>
    <property type="molecule type" value="Genomic_DNA"/>
</dbReference>
<protein>
    <submittedName>
        <fullName evidence="6">Branched-chain amino acid ABC transporter substrate-binding protein</fullName>
    </submittedName>
</protein>
<reference evidence="6 7" key="1">
    <citation type="submission" date="2018-06" db="EMBL/GenBank/DDBJ databases">
        <title>Comparative genomics of Brasilonema spp. strains.</title>
        <authorList>
            <person name="Alvarenga D.O."/>
            <person name="Fiore M.F."/>
            <person name="Varani A.M."/>
        </authorList>
    </citation>
    <scope>NUCLEOTIDE SEQUENCE [LARGE SCALE GENOMIC DNA]</scope>
    <source>
        <strain evidence="6 7">CENA114</strain>
    </source>
</reference>
<keyword evidence="2" id="KW-0732">Signal</keyword>
<name>A0A856MIF6_9CYAN</name>
<organism evidence="6 7">
    <name type="scientific">Brasilonema sennae CENA114</name>
    <dbReference type="NCBI Taxonomy" id="415709"/>
    <lineage>
        <taxon>Bacteria</taxon>
        <taxon>Bacillati</taxon>
        <taxon>Cyanobacteriota</taxon>
        <taxon>Cyanophyceae</taxon>
        <taxon>Nostocales</taxon>
        <taxon>Scytonemataceae</taxon>
        <taxon>Brasilonema</taxon>
        <taxon>Bromeliae group (in: Brasilonema)</taxon>
    </lineage>
</organism>
<feature type="coiled-coil region" evidence="4">
    <location>
        <begin position="393"/>
        <end position="447"/>
    </location>
</feature>
<dbReference type="PROSITE" id="PS50005">
    <property type="entry name" value="TPR"/>
    <property type="match status" value="4"/>
</dbReference>
<dbReference type="InterPro" id="IPR028082">
    <property type="entry name" value="Peripla_BP_I"/>
</dbReference>
<feature type="repeat" description="TPR" evidence="3">
    <location>
        <begin position="421"/>
        <end position="454"/>
    </location>
</feature>
<feature type="repeat" description="TPR" evidence="3">
    <location>
        <begin position="605"/>
        <end position="638"/>
    </location>
</feature>
<evidence type="ECO:0000256" key="4">
    <source>
        <dbReference type="SAM" id="Coils"/>
    </source>
</evidence>
<dbReference type="InterPro" id="IPR051010">
    <property type="entry name" value="BCAA_transport"/>
</dbReference>
<dbReference type="InterPro" id="IPR011990">
    <property type="entry name" value="TPR-like_helical_dom_sf"/>
</dbReference>
<dbReference type="PANTHER" id="PTHR30483:SF6">
    <property type="entry name" value="PERIPLASMIC BINDING PROTEIN OF ABC TRANSPORTER FOR NATURAL AMINO ACIDS"/>
    <property type="match status" value="1"/>
</dbReference>
<dbReference type="Gene3D" id="1.25.40.10">
    <property type="entry name" value="Tetratricopeptide repeat domain"/>
    <property type="match status" value="2"/>
</dbReference>
<dbReference type="Pfam" id="PF13458">
    <property type="entry name" value="Peripla_BP_6"/>
    <property type="match status" value="1"/>
</dbReference>
<keyword evidence="4" id="KW-0175">Coiled coil</keyword>
<dbReference type="AlphaFoldDB" id="A0A856MIF6"/>
<dbReference type="SUPFAM" id="SSF52540">
    <property type="entry name" value="P-loop containing nucleoside triphosphate hydrolases"/>
    <property type="match status" value="1"/>
</dbReference>
<evidence type="ECO:0000256" key="1">
    <source>
        <dbReference type="ARBA" id="ARBA00010062"/>
    </source>
</evidence>
<dbReference type="Proteomes" id="UP000503129">
    <property type="component" value="Chromosome"/>
</dbReference>
<dbReference type="InterPro" id="IPR019734">
    <property type="entry name" value="TPR_rpt"/>
</dbReference>
<evidence type="ECO:0000313" key="7">
    <source>
        <dbReference type="Proteomes" id="UP000503129"/>
    </source>
</evidence>
<proteinExistence type="inferred from homology"/>
<dbReference type="SMART" id="SM00028">
    <property type="entry name" value="TPR"/>
    <property type="match status" value="4"/>
</dbReference>
<feature type="domain" description="Leucine-binding protein" evidence="5">
    <location>
        <begin position="657"/>
        <end position="969"/>
    </location>
</feature>
<feature type="repeat" description="TPR" evidence="3">
    <location>
        <begin position="460"/>
        <end position="493"/>
    </location>
</feature>
<dbReference type="SUPFAM" id="SSF48452">
    <property type="entry name" value="TPR-like"/>
    <property type="match status" value="2"/>
</dbReference>
<evidence type="ECO:0000313" key="6">
    <source>
        <dbReference type="EMBL" id="QDL09980.1"/>
    </source>
</evidence>
<feature type="repeat" description="TPR" evidence="3">
    <location>
        <begin position="387"/>
        <end position="420"/>
    </location>
</feature>
<keyword evidence="3" id="KW-0802">TPR repeat</keyword>
<dbReference type="SUPFAM" id="SSF53822">
    <property type="entry name" value="Periplasmic binding protein-like I"/>
    <property type="match status" value="1"/>
</dbReference>
<accession>A0A856MIF6</accession>
<evidence type="ECO:0000256" key="3">
    <source>
        <dbReference type="PROSITE-ProRule" id="PRU00339"/>
    </source>
</evidence>
<dbReference type="InterPro" id="IPR027417">
    <property type="entry name" value="P-loop_NTPase"/>
</dbReference>
<sequence>MYDAKCMIPNPYIVGIPVNEPNKFFGRESLLSFIEDNLRQNIKFILLHGHRRIGKSSVLKQIPNRIAPSEFAFVHYDLQHHAQSDLCEILHDVSEEIVNQLDLNQDNIKLPTQKELKTDVNIFSSHFLPQIYKKIGGRKLVLLLDEFDVICDDTNNILEKGLGLFPYLEKLLKQQEKLFIISVAGRHPSDLKNLIKLFRSAPYQEIGFLDELSAKRLIRNPTQGVLEYAQDAITAIVELTAGHPYFIQVICFNILLVAKNNKNWIVTRTDVENVIEKAIEQAEGGLAWFWDGLTIAEKVVLSAIVESQNNAIHKVQRYPEEPLSLLKNYGVIQIEELVQAINQLAKKGFLDNTERRVKIEFVRLWLARRHPLRQEIRELEKFEEEEVHALCKAASQQNKKEKKQQALDIYNQALALNPNHFPTLIPLAKLNLELRNFDKALQLYERANQVDPISNKEALLSALERYGSELTTQRQYTQAKIQYNRVLELQPDRISALQRLKEIKSFESPSPYQSISNSNYQVEIKNKLQTISAQEISLKTIAALAGIIALVSLGSGLVFYRWATPCRPGQYKVVNGIFCVAGITQQNNITNNISQGDRTLFPTIRNPYRDQGIKAFQQKNYQQAVNFFAQAVQYNRNDPEVLIYYNNALARQKDSPFTIAVVVPVGSKQDIAQEMLRGVAIAQNQFNYNGGFNGQLLEIAIADDRNDTQQAKQVAQQLLDDRSVLAVIGHYSSEATKVALYEYQKAAEPLAIVSPTSSSSQLQGETFFKTTPSNIKEGEQLAKYIRNQLGLTKVVIFYNLDKAYSDNLREEFTKKFEKLGGQSSIIDLAGMKQQDADRKLNESVSINQVQAVLLFPEQQFTRTALGIAKAKAESNNPRVRSLKLLGSSTLYDHTTLKEGGNAIEGLVLTIPWFREAPQSKNFAQKAAQQWGGQISWRTATSYDATQALIQALSSNPSRATVLQRLRQVNLSPQQTSGDQLQFNSQGEIQMEPVLIKVEGSRFKPLLKN</sequence>
<comment type="similarity">
    <text evidence="1">Belongs to the leucine-binding protein family.</text>
</comment>